<dbReference type="AlphaFoldDB" id="A0A388LU93"/>
<dbReference type="Gramene" id="GBG85829">
    <property type="protein sequence ID" value="GBG85829"/>
    <property type="gene ID" value="CBR_g40639"/>
</dbReference>
<proteinExistence type="predicted"/>
<dbReference type="PROSITE" id="PS51257">
    <property type="entry name" value="PROKAR_LIPOPROTEIN"/>
    <property type="match status" value="1"/>
</dbReference>
<comment type="caution">
    <text evidence="1">The sequence shown here is derived from an EMBL/GenBank/DDBJ whole genome shotgun (WGS) entry which is preliminary data.</text>
</comment>
<accession>A0A388LU93</accession>
<evidence type="ECO:0000313" key="1">
    <source>
        <dbReference type="EMBL" id="GBG85829.1"/>
    </source>
</evidence>
<protein>
    <submittedName>
        <fullName evidence="1">Uncharacterized protein</fullName>
    </submittedName>
</protein>
<organism evidence="1 2">
    <name type="scientific">Chara braunii</name>
    <name type="common">Braun's stonewort</name>
    <dbReference type="NCBI Taxonomy" id="69332"/>
    <lineage>
        <taxon>Eukaryota</taxon>
        <taxon>Viridiplantae</taxon>
        <taxon>Streptophyta</taxon>
        <taxon>Charophyceae</taxon>
        <taxon>Charales</taxon>
        <taxon>Characeae</taxon>
        <taxon>Chara</taxon>
    </lineage>
</organism>
<evidence type="ECO:0000313" key="2">
    <source>
        <dbReference type="Proteomes" id="UP000265515"/>
    </source>
</evidence>
<keyword evidence="2" id="KW-1185">Reference proteome</keyword>
<sequence length="197" mass="21838">MARRRLAKGKHFASMPVHFSFYGCGGNLGREKEAQRDWCFKVERWEANDCSGCNCCTTSRDPPACRSTQTCDLRAVTMFVTGTVPTAGTECRPLVSFNEAVVLMIKLRRSTGRWSGRDSRDCCSGRSGNQRVKHLSQSEQRLCLLGYWSCGLGLQRVDSKSQPESWTAKDVNGCSCPGMHHQPTDMITCGLSSLCLP</sequence>
<name>A0A388LU93_CHABU</name>
<dbReference type="EMBL" id="BFEA01000536">
    <property type="protein sequence ID" value="GBG85829.1"/>
    <property type="molecule type" value="Genomic_DNA"/>
</dbReference>
<dbReference type="Proteomes" id="UP000265515">
    <property type="component" value="Unassembled WGS sequence"/>
</dbReference>
<gene>
    <name evidence="1" type="ORF">CBR_g40639</name>
</gene>
<reference evidence="1 2" key="1">
    <citation type="journal article" date="2018" name="Cell">
        <title>The Chara Genome: Secondary Complexity and Implications for Plant Terrestrialization.</title>
        <authorList>
            <person name="Nishiyama T."/>
            <person name="Sakayama H."/>
            <person name="Vries J.D."/>
            <person name="Buschmann H."/>
            <person name="Saint-Marcoux D."/>
            <person name="Ullrich K.K."/>
            <person name="Haas F.B."/>
            <person name="Vanderstraeten L."/>
            <person name="Becker D."/>
            <person name="Lang D."/>
            <person name="Vosolsobe S."/>
            <person name="Rombauts S."/>
            <person name="Wilhelmsson P.K.I."/>
            <person name="Janitza P."/>
            <person name="Kern R."/>
            <person name="Heyl A."/>
            <person name="Rumpler F."/>
            <person name="Villalobos L.I.A.C."/>
            <person name="Clay J.M."/>
            <person name="Skokan R."/>
            <person name="Toyoda A."/>
            <person name="Suzuki Y."/>
            <person name="Kagoshima H."/>
            <person name="Schijlen E."/>
            <person name="Tajeshwar N."/>
            <person name="Catarino B."/>
            <person name="Hetherington A.J."/>
            <person name="Saltykova A."/>
            <person name="Bonnot C."/>
            <person name="Breuninger H."/>
            <person name="Symeonidi A."/>
            <person name="Radhakrishnan G.V."/>
            <person name="Van Nieuwerburgh F."/>
            <person name="Deforce D."/>
            <person name="Chang C."/>
            <person name="Karol K.G."/>
            <person name="Hedrich R."/>
            <person name="Ulvskov P."/>
            <person name="Glockner G."/>
            <person name="Delwiche C.F."/>
            <person name="Petrasek J."/>
            <person name="Van de Peer Y."/>
            <person name="Friml J."/>
            <person name="Beilby M."/>
            <person name="Dolan L."/>
            <person name="Kohara Y."/>
            <person name="Sugano S."/>
            <person name="Fujiyama A."/>
            <person name="Delaux P.-M."/>
            <person name="Quint M."/>
            <person name="TheiBen G."/>
            <person name="Hagemann M."/>
            <person name="Harholt J."/>
            <person name="Dunand C."/>
            <person name="Zachgo S."/>
            <person name="Langdale J."/>
            <person name="Maumus F."/>
            <person name="Straeten D.V.D."/>
            <person name="Gould S.B."/>
            <person name="Rensing S.A."/>
        </authorList>
    </citation>
    <scope>NUCLEOTIDE SEQUENCE [LARGE SCALE GENOMIC DNA]</scope>
    <source>
        <strain evidence="1 2">S276</strain>
    </source>
</reference>